<sequence length="170" mass="18617">MIRPDLLRQLQPWREVLAATAFGLFGLWIFLKGGYFFQPLGGLIIVLAAIWGVTARRQMRFQREIGAPGLVEVDEGAIRYFAARALGGELPLRDLSEIRLLSLAGRPHWRLKSLDGQALLIPVDAAGAAQLADAFASLPGVDMGRISAALRASDVTVQTVWSRPDRARLT</sequence>
<dbReference type="RefSeq" id="WP_020949401.1">
    <property type="nucleotide sequence ID" value="NC_022041.1"/>
</dbReference>
<dbReference type="Proteomes" id="UP000015480">
    <property type="component" value="Chromosome"/>
</dbReference>
<evidence type="ECO:0000313" key="2">
    <source>
        <dbReference type="EMBL" id="AGT07762.1"/>
    </source>
</evidence>
<dbReference type="AlphaFoldDB" id="S5XRN2"/>
<dbReference type="STRING" id="1367847.JCM7686_0653"/>
<dbReference type="eggNOG" id="ENOG5032SC7">
    <property type="taxonomic scope" value="Bacteria"/>
</dbReference>
<keyword evidence="1" id="KW-1133">Transmembrane helix</keyword>
<gene>
    <name evidence="2" type="ORF">JCM7686_0653</name>
</gene>
<protein>
    <submittedName>
        <fullName evidence="2">Uncharacterized protein</fullName>
    </submittedName>
</protein>
<keyword evidence="1" id="KW-0812">Transmembrane</keyword>
<organism evidence="2 3">
    <name type="scientific">Paracoccus aminophilus JCM 7686</name>
    <dbReference type="NCBI Taxonomy" id="1367847"/>
    <lineage>
        <taxon>Bacteria</taxon>
        <taxon>Pseudomonadati</taxon>
        <taxon>Pseudomonadota</taxon>
        <taxon>Alphaproteobacteria</taxon>
        <taxon>Rhodobacterales</taxon>
        <taxon>Paracoccaceae</taxon>
        <taxon>Paracoccus</taxon>
    </lineage>
</organism>
<dbReference type="HOGENOM" id="CLU_126609_0_0_5"/>
<dbReference type="PATRIC" id="fig|1367847.3.peg.604"/>
<keyword evidence="1" id="KW-0472">Membrane</keyword>
<keyword evidence="3" id="KW-1185">Reference proteome</keyword>
<dbReference type="KEGG" id="pami:JCM7686_0653"/>
<evidence type="ECO:0000256" key="1">
    <source>
        <dbReference type="SAM" id="Phobius"/>
    </source>
</evidence>
<evidence type="ECO:0000313" key="3">
    <source>
        <dbReference type="Proteomes" id="UP000015480"/>
    </source>
</evidence>
<reference evidence="2 3" key="1">
    <citation type="journal article" date="2014" name="BMC Genomics">
        <title>Architecture and functions of a multipartite genome of the methylotrophic bacterium Paracoccus aminophilus JCM 7686, containing primary and secondary chromids.</title>
        <authorList>
            <person name="Dziewit L."/>
            <person name="Czarnecki J."/>
            <person name="Wibberg D."/>
            <person name="Radlinska M."/>
            <person name="Mrozek P."/>
            <person name="Szymczak M."/>
            <person name="Schluter A."/>
            <person name="Puhler A."/>
            <person name="Bartosik D."/>
        </authorList>
    </citation>
    <scope>NUCLEOTIDE SEQUENCE [LARGE SCALE GENOMIC DNA]</scope>
    <source>
        <strain evidence="2">JCM 7686</strain>
    </source>
</reference>
<proteinExistence type="predicted"/>
<accession>S5XRN2</accession>
<feature type="transmembrane region" description="Helical" evidence="1">
    <location>
        <begin position="36"/>
        <end position="54"/>
    </location>
</feature>
<dbReference type="EMBL" id="CP006650">
    <property type="protein sequence ID" value="AGT07762.1"/>
    <property type="molecule type" value="Genomic_DNA"/>
</dbReference>
<dbReference type="OrthoDB" id="7851333at2"/>
<name>S5XRN2_PARAH</name>
<feature type="transmembrane region" description="Helical" evidence="1">
    <location>
        <begin position="12"/>
        <end position="30"/>
    </location>
</feature>